<dbReference type="GeneID" id="10644393"/>
<dbReference type="RefSeq" id="WP_013799648.1">
    <property type="nucleotide sequence ID" value="NC_015562.1"/>
</dbReference>
<comment type="cofactor">
    <cofactor evidence="1 5">
        <name>NADP(+)</name>
        <dbReference type="ChEBI" id="CHEBI:58349"/>
    </cofactor>
</comment>
<dbReference type="Proteomes" id="UP000009227">
    <property type="component" value="Chromosome"/>
</dbReference>
<dbReference type="NCBIfam" id="TIGR01472">
    <property type="entry name" value="gmd"/>
    <property type="match status" value="1"/>
</dbReference>
<dbReference type="InterPro" id="IPR016040">
    <property type="entry name" value="NAD(P)-bd_dom"/>
</dbReference>
<dbReference type="GO" id="GO:0042351">
    <property type="term" value="P:'de novo' GDP-L-fucose biosynthetic process"/>
    <property type="evidence" value="ECO:0007669"/>
    <property type="project" value="TreeGrafter"/>
</dbReference>
<dbReference type="InterPro" id="IPR006368">
    <property type="entry name" value="GDP_Man_deHydtase"/>
</dbReference>
<keyword evidence="5" id="KW-0521">NADP</keyword>
<sequence>MKVALITGITGQDGYYLTKLLLEKGYEVHGIVRRNSKKSLGNLEHLSKEEKEQINIHWGDVTDSTFIDRTIKELKPDEVYHLAAQSFVGFSFENPKYTYDVNIGGTLNVVNAIKEYSPESKLYFAATSELYGKVQEIPQKETTPFYPRSPYAVSKLAGFWTVKNYRESYGLFMCNGILFNHESPMRGPEFVTRKISLGVAKIYYGLQKYIELGNLNAKRDWGFAGDYVYGMWLILQHHKPDDFVLATGETHSVREFVEKAFKVVDIEIEWEGKGVKEVGKNADTGEVLVKVNPKYFRPAEVDILVGDYSKAKKELGWEPKVKFDELVEMMVKADLKRIENKEII</sequence>
<evidence type="ECO:0000259" key="6">
    <source>
        <dbReference type="Pfam" id="PF16363"/>
    </source>
</evidence>
<protein>
    <recommendedName>
        <fullName evidence="3 5">GDP-mannose 4,6-dehydratase</fullName>
        <ecNumber evidence="3 5">4.2.1.47</ecNumber>
    </recommendedName>
    <alternativeName>
        <fullName evidence="5">GDP-D-mannose dehydratase</fullName>
    </alternativeName>
</protein>
<dbReference type="KEGG" id="mig:Metig_1520"/>
<dbReference type="Pfam" id="PF16363">
    <property type="entry name" value="GDP_Man_Dehyd"/>
    <property type="match status" value="1"/>
</dbReference>
<dbReference type="GO" id="GO:0008446">
    <property type="term" value="F:GDP-mannose 4,6-dehydratase activity"/>
    <property type="evidence" value="ECO:0007669"/>
    <property type="project" value="UniProtKB-UniRule"/>
</dbReference>
<dbReference type="AlphaFoldDB" id="F6BAW7"/>
<dbReference type="HAMAP" id="MF_00955">
    <property type="entry name" value="GDP_Man_dehydratase"/>
    <property type="match status" value="1"/>
</dbReference>
<dbReference type="EMBL" id="CP002737">
    <property type="protein sequence ID" value="AEF97054.1"/>
    <property type="molecule type" value="Genomic_DNA"/>
</dbReference>
<comment type="function">
    <text evidence="5">Catalyzes the conversion of GDP-D-mannose to GDP-4-dehydro-6-deoxy-D-mannose.</text>
</comment>
<evidence type="ECO:0000313" key="7">
    <source>
        <dbReference type="EMBL" id="AEF97054.1"/>
    </source>
</evidence>
<evidence type="ECO:0000313" key="8">
    <source>
        <dbReference type="Proteomes" id="UP000009227"/>
    </source>
</evidence>
<dbReference type="EC" id="4.2.1.47" evidence="3 5"/>
<dbReference type="OrthoDB" id="4907at2157"/>
<accession>F6BAW7</accession>
<evidence type="ECO:0000256" key="4">
    <source>
        <dbReference type="ARBA" id="ARBA00023239"/>
    </source>
</evidence>
<name>F6BAW7_METIK</name>
<proteinExistence type="inferred from homology"/>
<dbReference type="HOGENOM" id="CLU_007383_14_0_2"/>
<evidence type="ECO:0000256" key="3">
    <source>
        <dbReference type="ARBA" id="ARBA00011989"/>
    </source>
</evidence>
<dbReference type="InterPro" id="IPR036291">
    <property type="entry name" value="NAD(P)-bd_dom_sf"/>
</dbReference>
<comment type="caution">
    <text evidence="5">Lacks conserved residue(s) required for the propagation of feature annotation.</text>
</comment>
<comment type="similarity">
    <text evidence="2 5">Belongs to the NAD(P)-dependent epimerase/dehydratase family. GDP-mannose 4,6-dehydratase subfamily.</text>
</comment>
<comment type="catalytic activity">
    <reaction evidence="5">
        <text>GDP-alpha-D-mannose = GDP-4-dehydro-alpha-D-rhamnose + H2O</text>
        <dbReference type="Rhea" id="RHEA:23820"/>
        <dbReference type="ChEBI" id="CHEBI:15377"/>
        <dbReference type="ChEBI" id="CHEBI:57527"/>
        <dbReference type="ChEBI" id="CHEBI:57964"/>
        <dbReference type="EC" id="4.2.1.47"/>
    </reaction>
</comment>
<evidence type="ECO:0000256" key="1">
    <source>
        <dbReference type="ARBA" id="ARBA00001937"/>
    </source>
</evidence>
<dbReference type="PANTHER" id="PTHR43715:SF1">
    <property type="entry name" value="GDP-MANNOSE 4,6 DEHYDRATASE"/>
    <property type="match status" value="1"/>
</dbReference>
<feature type="domain" description="NAD(P)-binding" evidence="6">
    <location>
        <begin position="5"/>
        <end position="330"/>
    </location>
</feature>
<dbReference type="FunFam" id="3.40.50.720:FF:000924">
    <property type="entry name" value="GDP-mannose 4,6 dehydratase"/>
    <property type="match status" value="1"/>
</dbReference>
<evidence type="ECO:0000256" key="5">
    <source>
        <dbReference type="HAMAP-Rule" id="MF_00955"/>
    </source>
</evidence>
<dbReference type="PANTHER" id="PTHR43715">
    <property type="entry name" value="GDP-MANNOSE 4,6-DEHYDRATASE"/>
    <property type="match status" value="1"/>
</dbReference>
<organism evidence="8">
    <name type="scientific">Methanotorris igneus (strain DSM 5666 / JCM 11834 / Kol 5)</name>
    <dbReference type="NCBI Taxonomy" id="880724"/>
    <lineage>
        <taxon>Archaea</taxon>
        <taxon>Methanobacteriati</taxon>
        <taxon>Methanobacteriota</taxon>
        <taxon>Methanomada group</taxon>
        <taxon>Methanococci</taxon>
        <taxon>Methanococcales</taxon>
        <taxon>Methanocaldococcaceae</taxon>
        <taxon>Methanotorris</taxon>
    </lineage>
</organism>
<dbReference type="STRING" id="880724.Metig_1520"/>
<keyword evidence="8" id="KW-1185">Reference proteome</keyword>
<evidence type="ECO:0000256" key="2">
    <source>
        <dbReference type="ARBA" id="ARBA00009263"/>
    </source>
</evidence>
<dbReference type="GO" id="GO:0070401">
    <property type="term" value="F:NADP+ binding"/>
    <property type="evidence" value="ECO:0007669"/>
    <property type="project" value="UniProtKB-UniRule"/>
</dbReference>
<dbReference type="SUPFAM" id="SSF51735">
    <property type="entry name" value="NAD(P)-binding Rossmann-fold domains"/>
    <property type="match status" value="1"/>
</dbReference>
<dbReference type="Gene3D" id="3.90.25.10">
    <property type="entry name" value="UDP-galactose 4-epimerase, domain 1"/>
    <property type="match status" value="1"/>
</dbReference>
<dbReference type="CDD" id="cd05260">
    <property type="entry name" value="GDP_MD_SDR_e"/>
    <property type="match status" value="1"/>
</dbReference>
<dbReference type="Gene3D" id="3.40.50.720">
    <property type="entry name" value="NAD(P)-binding Rossmann-like Domain"/>
    <property type="match status" value="1"/>
</dbReference>
<keyword evidence="4 5" id="KW-0456">Lyase</keyword>
<reference evidence="7 8" key="1">
    <citation type="submission" date="2011-05" db="EMBL/GenBank/DDBJ databases">
        <title>Complete sequence of Methanotorris igneus Kol 5.</title>
        <authorList>
            <consortium name="US DOE Joint Genome Institute"/>
            <person name="Lucas S."/>
            <person name="Han J."/>
            <person name="Lapidus A."/>
            <person name="Cheng J.-F."/>
            <person name="Goodwin L."/>
            <person name="Pitluck S."/>
            <person name="Peters L."/>
            <person name="Mikhailova N."/>
            <person name="Chertkov O."/>
            <person name="Han C."/>
            <person name="Tapia R."/>
            <person name="Land M."/>
            <person name="Hauser L."/>
            <person name="Kyrpides N."/>
            <person name="Ivanova N."/>
            <person name="Pagani I."/>
            <person name="Sieprawska-Lupa M."/>
            <person name="Whitman W."/>
            <person name="Woyke T."/>
        </authorList>
    </citation>
    <scope>NUCLEOTIDE SEQUENCE [LARGE SCALE GENOMIC DNA]</scope>
    <source>
        <strain evidence="8">DSM 5666 / JCM 11834 / Kol 5</strain>
    </source>
</reference>
<gene>
    <name evidence="5" type="primary">gmd</name>
    <name evidence="7" type="ordered locus">Metig_1520</name>
</gene>